<proteinExistence type="predicted"/>
<sequence length="45" mass="4770">MARLVSIGPAVQDDLEPVELHKGQMADEPAIVVSSLGTRLHQACS</sequence>
<evidence type="ECO:0000313" key="2">
    <source>
        <dbReference type="Proteomes" id="UP000549616"/>
    </source>
</evidence>
<dbReference type="Proteomes" id="UP000549616">
    <property type="component" value="Unassembled WGS sequence"/>
</dbReference>
<dbReference type="EMBL" id="JACCFK010000002">
    <property type="protein sequence ID" value="NYI92855.1"/>
    <property type="molecule type" value="Genomic_DNA"/>
</dbReference>
<protein>
    <submittedName>
        <fullName evidence="1">Uncharacterized protein</fullName>
    </submittedName>
</protein>
<evidence type="ECO:0000313" key="1">
    <source>
        <dbReference type="EMBL" id="NYI92855.1"/>
    </source>
</evidence>
<accession>A0A853BDL6</accession>
<dbReference type="AlphaFoldDB" id="A0A853BDL6"/>
<name>A0A853BDL6_9PSEU</name>
<gene>
    <name evidence="1" type="ORF">HNR02_006230</name>
</gene>
<reference evidence="1 2" key="1">
    <citation type="submission" date="2020-07" db="EMBL/GenBank/DDBJ databases">
        <title>Sequencing the genomes of 1000 actinobacteria strains.</title>
        <authorList>
            <person name="Klenk H.-P."/>
        </authorList>
    </citation>
    <scope>NUCLEOTIDE SEQUENCE [LARGE SCALE GENOMIC DNA]</scope>
    <source>
        <strain evidence="1 2">DSM 104006</strain>
    </source>
</reference>
<comment type="caution">
    <text evidence="1">The sequence shown here is derived from an EMBL/GenBank/DDBJ whole genome shotgun (WGS) entry which is preliminary data.</text>
</comment>
<keyword evidence="2" id="KW-1185">Reference proteome</keyword>
<organism evidence="1 2">
    <name type="scientific">Amycolatopsis endophytica</name>
    <dbReference type="NCBI Taxonomy" id="860233"/>
    <lineage>
        <taxon>Bacteria</taxon>
        <taxon>Bacillati</taxon>
        <taxon>Actinomycetota</taxon>
        <taxon>Actinomycetes</taxon>
        <taxon>Pseudonocardiales</taxon>
        <taxon>Pseudonocardiaceae</taxon>
        <taxon>Amycolatopsis</taxon>
    </lineage>
</organism>